<dbReference type="Proteomes" id="UP000198949">
    <property type="component" value="Unassembled WGS sequence"/>
</dbReference>
<evidence type="ECO:0008006" key="3">
    <source>
        <dbReference type="Google" id="ProtNLM"/>
    </source>
</evidence>
<dbReference type="STRING" id="58114.SAMN05216270_12026"/>
<evidence type="ECO:0000313" key="1">
    <source>
        <dbReference type="EMBL" id="SDE39531.1"/>
    </source>
</evidence>
<accession>A0A1G7CJW4</accession>
<proteinExistence type="predicted"/>
<dbReference type="AlphaFoldDB" id="A0A1G7CJW4"/>
<dbReference type="RefSeq" id="WP_091040136.1">
    <property type="nucleotide sequence ID" value="NZ_FNAD01000020.1"/>
</dbReference>
<dbReference type="Gene3D" id="3.30.1310.10">
    <property type="entry name" value="Nucleoid-associated protein YbaB-like domain"/>
    <property type="match status" value="1"/>
</dbReference>
<organism evidence="1 2">
    <name type="scientific">Glycomyces harbinensis</name>
    <dbReference type="NCBI Taxonomy" id="58114"/>
    <lineage>
        <taxon>Bacteria</taxon>
        <taxon>Bacillati</taxon>
        <taxon>Actinomycetota</taxon>
        <taxon>Actinomycetes</taxon>
        <taxon>Glycomycetales</taxon>
        <taxon>Glycomycetaceae</taxon>
        <taxon>Glycomyces</taxon>
    </lineage>
</organism>
<evidence type="ECO:0000313" key="2">
    <source>
        <dbReference type="Proteomes" id="UP000198949"/>
    </source>
</evidence>
<name>A0A1G7CJW4_9ACTN</name>
<dbReference type="OrthoDB" id="3695809at2"/>
<protein>
    <recommendedName>
        <fullName evidence="3">YbaB/EbfC DNA-binding family protein</fullName>
    </recommendedName>
</protein>
<dbReference type="EMBL" id="FNAD01000020">
    <property type="protein sequence ID" value="SDE39531.1"/>
    <property type="molecule type" value="Genomic_DNA"/>
</dbReference>
<gene>
    <name evidence="1" type="ORF">SAMN05216270_12026</name>
</gene>
<dbReference type="Pfam" id="PF02575">
    <property type="entry name" value="YbaB_DNA_bd"/>
    <property type="match status" value="1"/>
</dbReference>
<sequence>MSIGGIPDPEASRDRLVAWKGRIDQLAADTQAMSDQMERLRVTVMDPRRIVEVTVDSTGNLVDVLFSELIRRFTPEEVSQALMDTIRAAKIQVADRSAEIIETTLGTDSSAGRAIAERVRKQLTPPDEPEGTV</sequence>
<dbReference type="InterPro" id="IPR036894">
    <property type="entry name" value="YbaB-like_sf"/>
</dbReference>
<keyword evidence="2" id="KW-1185">Reference proteome</keyword>
<dbReference type="GO" id="GO:0003677">
    <property type="term" value="F:DNA binding"/>
    <property type="evidence" value="ECO:0007669"/>
    <property type="project" value="InterPro"/>
</dbReference>
<dbReference type="InterPro" id="IPR004401">
    <property type="entry name" value="YbaB/EbfC"/>
</dbReference>
<reference evidence="2" key="1">
    <citation type="submission" date="2016-10" db="EMBL/GenBank/DDBJ databases">
        <authorList>
            <person name="Varghese N."/>
            <person name="Submissions S."/>
        </authorList>
    </citation>
    <scope>NUCLEOTIDE SEQUENCE [LARGE SCALE GENOMIC DNA]</scope>
    <source>
        <strain evidence="2">CGMCC 4.3516</strain>
    </source>
</reference>